<evidence type="ECO:0000256" key="1">
    <source>
        <dbReference type="ARBA" id="ARBA00012493"/>
    </source>
</evidence>
<evidence type="ECO:0000256" key="8">
    <source>
        <dbReference type="ARBA" id="ARBA00022884"/>
    </source>
</evidence>
<feature type="compositionally biased region" description="Basic and acidic residues" evidence="11">
    <location>
        <begin position="317"/>
        <end position="326"/>
    </location>
</feature>
<dbReference type="SUPFAM" id="SSF57756">
    <property type="entry name" value="Retrovirus zinc finger-like domains"/>
    <property type="match status" value="1"/>
</dbReference>
<organism evidence="15 16">
    <name type="scientific">Leucocoprinus birnbaumii</name>
    <dbReference type="NCBI Taxonomy" id="56174"/>
    <lineage>
        <taxon>Eukaryota</taxon>
        <taxon>Fungi</taxon>
        <taxon>Dikarya</taxon>
        <taxon>Basidiomycota</taxon>
        <taxon>Agaricomycotina</taxon>
        <taxon>Agaricomycetes</taxon>
        <taxon>Agaricomycetidae</taxon>
        <taxon>Agaricales</taxon>
        <taxon>Agaricineae</taxon>
        <taxon>Agaricaceae</taxon>
        <taxon>Leucocoprinus</taxon>
    </lineage>
</organism>
<reference evidence="15" key="1">
    <citation type="submission" date="2022-07" db="EMBL/GenBank/DDBJ databases">
        <title>Genome Sequence of Leucocoprinus birnbaumii.</title>
        <authorList>
            <person name="Buettner E."/>
        </authorList>
    </citation>
    <scope>NUCLEOTIDE SEQUENCE</scope>
    <source>
        <strain evidence="15">VT141</strain>
    </source>
</reference>
<evidence type="ECO:0000259" key="14">
    <source>
        <dbReference type="PROSITE" id="PS50994"/>
    </source>
</evidence>
<proteinExistence type="predicted"/>
<evidence type="ECO:0000256" key="7">
    <source>
        <dbReference type="ARBA" id="ARBA00022801"/>
    </source>
</evidence>
<dbReference type="Pfam" id="PF17917">
    <property type="entry name" value="RT_RNaseH"/>
    <property type="match status" value="1"/>
</dbReference>
<dbReference type="Pfam" id="PF13650">
    <property type="entry name" value="Asp_protease_2"/>
    <property type="match status" value="1"/>
</dbReference>
<dbReference type="SUPFAM" id="SSF53098">
    <property type="entry name" value="Ribonuclease H-like"/>
    <property type="match status" value="1"/>
</dbReference>
<dbReference type="GO" id="GO:0008270">
    <property type="term" value="F:zinc ion binding"/>
    <property type="evidence" value="ECO:0007669"/>
    <property type="project" value="UniProtKB-KW"/>
</dbReference>
<feature type="region of interest" description="Disordered" evidence="11">
    <location>
        <begin position="1503"/>
        <end position="1522"/>
    </location>
</feature>
<dbReference type="GO" id="GO:0005634">
    <property type="term" value="C:nucleus"/>
    <property type="evidence" value="ECO:0007669"/>
    <property type="project" value="UniProtKB-ARBA"/>
</dbReference>
<dbReference type="FunFam" id="3.30.420.10:FF:000032">
    <property type="entry name" value="Retrovirus-related Pol polyprotein from transposon 297-like Protein"/>
    <property type="match status" value="1"/>
</dbReference>
<dbReference type="SUPFAM" id="SSF56672">
    <property type="entry name" value="DNA/RNA polymerases"/>
    <property type="match status" value="1"/>
</dbReference>
<dbReference type="GO" id="GO:0006397">
    <property type="term" value="P:mRNA processing"/>
    <property type="evidence" value="ECO:0007669"/>
    <property type="project" value="UniProtKB-KW"/>
</dbReference>
<feature type="domain" description="Integrase catalytic" evidence="14">
    <location>
        <begin position="1675"/>
        <end position="1838"/>
    </location>
</feature>
<dbReference type="GO" id="GO:0004519">
    <property type="term" value="F:endonuclease activity"/>
    <property type="evidence" value="ECO:0007669"/>
    <property type="project" value="UniProtKB-KW"/>
</dbReference>
<protein>
    <recommendedName>
        <fullName evidence="1">RNA-directed DNA polymerase</fullName>
        <ecNumber evidence="1">2.7.7.49</ecNumber>
    </recommendedName>
</protein>
<feature type="compositionally biased region" description="Polar residues" evidence="11">
    <location>
        <begin position="243"/>
        <end position="258"/>
    </location>
</feature>
<feature type="domain" description="CCHC-type" evidence="12">
    <location>
        <begin position="598"/>
        <end position="614"/>
    </location>
</feature>
<keyword evidence="9" id="KW-0695">RNA-directed DNA polymerase</keyword>
<keyword evidence="7" id="KW-0378">Hydrolase</keyword>
<sequence>MSTSRSPALEEELRRAETLRQGDELLARVAGEQAPNSGSLGAGAPEGSENTPGEEAGGTWPEEGAGYSAMPSEQDNGQSHMAGWGDTPYRTPQPMPPYGYGGRVSQLSFMKDDQSLEYMGPEGDAQCSVGDSGDDHPIGTQSDSDLPSRPRNHVTLRRTTGNERSLQSELQQLRDEITQLRIQNAQIQARADAYGEVLAAAEGKEAVEHPSEPPQEQGGPRRTARRQQSQRPAREGTQPPSPTTTFKRASSSLPQSSMLKKAMYGDPGDDGGSSSSDDDDEGKGSGGGGYGGGSRRGGSRKPESDSGGDVFDEEPESDHSSDSDGARRHKRELRRKHRAKLAKIRYQVNFLKEDPPFKYEGQLQASTFKKWVREVRNWVERGRLSETQGIKMSGKYLGGRAYHFFERDVLDLRKGYTTLTEYFEAMFDYLFPADFRMQQRDKFDACDQRDLSVQDYLRMLHGIADTIGDIEDRDIVMAFWRRCRSWLRIDLSRDGLDPSNLSLTALENAALRHERAHKIIEEERKKTKGAPNPKSPRPTQKQEQQSSPPRNFSNHSGNNTKASNSEKPSTGTQNNKFGGSGRSQKESERKRRLRAEGKCFECESKDHISKDCPKRNSKKPPMMALRSMGIGSAVETRLAAMDEGNKLGLFAASFKAAHATKDDPVDVVGESMGVSDAAEPVSDEELREVLRGRLLRTLTAAVPLALDYLGDDAMSSPYEEDRFELHDQGCVVEGGCGLGHLLLYDQHTDDEHELKYDDLLDPEFDAVQWLHKRKTEIFDELIFKRSDATWFGKPVHSESFETVGDSDGETIALGKIGISDQPDYQEPDSSRIERTALRVRKAGDLIPRPTIVMAKIAGQPCRALLDTGSMGDFVSTTLADQLRLDVEQLKSPLTLQLAISGSRGVIKHIAEVAFEYQGIQEKRTFFVANLDSHDIILGLPFMVQHSVVIGFNPSLVTVRNDEAGPIRCDQAYQLTANVMGLSEIEVTTLREELSEYAKSICKEAIETPLPPLRAINHVIPLIDESKVYSWRPSKCPEALKPLWRAKREDYVRTGRWEFRSGTNSVPMIMLRKPTKDGTIRLRTVLDTRQRNQNTRKLASPLPDIDTILRNVSSHKYRSLLDGKDAYEQIRVAPEDVHKTLFTTPDGTMISHVMQIGDCNAGATYQSLMNHIFAPYIGVFMDVYLDDIVVYSDTAADHVKHVKIVIDTLRENHFFLSEHKLQFFKDELNILGHVIDDQGIRMDPAKVDKVANWKVPTNKGLLASFIGAVGYLANGCEGIRIPMALLSKRASSTAVWKWTPTEQRAFDEVREIVQKWRDLRRVALNYGPSAPKVNLTCDASLTGGSGVLSQGDDPSTASIVAFWSGKFNAAQQNYPVHECELLAIVESLKRFRHLLQGVKFRIFTDHKGLEWLTTQKKLSPRQARWLEEIGDFDFEIVYIPGETNVVADALSRKENAPSKVLLSLVTSPLYTGDVVFLGAVTRAASEAREAFPNAKKVVLKLPERTEPLEGEMGENPENLPNDRRADESESEMILAEDPVTLPDIIALGDPRSDIHESIRNRYSEDSFFDLVLKDPKAYKNFEVGNGLVFMKTSGKRILCIPDVMIGDRRVREMLISHAHSILAHLGPSKTMTYLRDNVWWKGIMTNVQAFCDSCVVCKTSKPSNQAPYGKLQTLDVPSRPWETIGIDFVGPLPESENLNGKFDMLMVIIDHLTSMVHLTPTKQTYRAKDIAEVIFDRVYKHHGMPSHIVSDRDSLFTSTFWKVLNDLAGIELRMSSAFHPQTDGATERANRTITQMLRQCVVPHQRDWVSKLPAIEFAINSARSDTTGYAPFMLNYGRMPRSMVFETDAEYPGCEDQANSSCQSKATRGSVC</sequence>
<feature type="compositionally biased region" description="Polar residues" evidence="11">
    <location>
        <begin position="537"/>
        <end position="577"/>
    </location>
</feature>
<accession>A0AAD5VGC5</accession>
<dbReference type="InterPro" id="IPR050951">
    <property type="entry name" value="Retrovirus_Pol_polyprotein"/>
</dbReference>
<keyword evidence="4" id="KW-0548">Nucleotidyltransferase</keyword>
<dbReference type="InterPro" id="IPR043128">
    <property type="entry name" value="Rev_trsase/Diguanyl_cyclase"/>
</dbReference>
<keyword evidence="16" id="KW-1185">Reference proteome</keyword>
<dbReference type="InterPro" id="IPR043502">
    <property type="entry name" value="DNA/RNA_pol_sf"/>
</dbReference>
<feature type="domain" description="Reverse transcriptase" evidence="13">
    <location>
        <begin position="1051"/>
        <end position="1234"/>
    </location>
</feature>
<dbReference type="PROSITE" id="PS50158">
    <property type="entry name" value="ZF_CCHC"/>
    <property type="match status" value="1"/>
</dbReference>
<dbReference type="PROSITE" id="PS50994">
    <property type="entry name" value="INTEGRASE"/>
    <property type="match status" value="1"/>
</dbReference>
<dbReference type="PANTHER" id="PTHR37984:SF5">
    <property type="entry name" value="PROTEIN NYNRIN-LIKE"/>
    <property type="match status" value="1"/>
</dbReference>
<evidence type="ECO:0000256" key="11">
    <source>
        <dbReference type="SAM" id="MobiDB-lite"/>
    </source>
</evidence>
<keyword evidence="6" id="KW-0255">Endonuclease</keyword>
<dbReference type="CDD" id="cd09274">
    <property type="entry name" value="RNase_HI_RT_Ty3"/>
    <property type="match status" value="1"/>
</dbReference>
<evidence type="ECO:0000256" key="9">
    <source>
        <dbReference type="ARBA" id="ARBA00022918"/>
    </source>
</evidence>
<feature type="compositionally biased region" description="Polar residues" evidence="11">
    <location>
        <begin position="157"/>
        <end position="169"/>
    </location>
</feature>
<keyword evidence="5" id="KW-0540">Nuclease</keyword>
<dbReference type="InterPro" id="IPR041588">
    <property type="entry name" value="Integrase_H2C2"/>
</dbReference>
<feature type="compositionally biased region" description="Basic and acidic residues" evidence="11">
    <location>
        <begin position="11"/>
        <end position="26"/>
    </location>
</feature>
<dbReference type="CDD" id="cd01647">
    <property type="entry name" value="RT_LTR"/>
    <property type="match status" value="1"/>
</dbReference>
<dbReference type="PROSITE" id="PS50878">
    <property type="entry name" value="RT_POL"/>
    <property type="match status" value="1"/>
</dbReference>
<dbReference type="Gene3D" id="4.10.60.10">
    <property type="entry name" value="Zinc finger, CCHC-type"/>
    <property type="match status" value="1"/>
</dbReference>
<dbReference type="Pfam" id="PF00078">
    <property type="entry name" value="RVT_1"/>
    <property type="match status" value="1"/>
</dbReference>
<dbReference type="InterPro" id="IPR041373">
    <property type="entry name" value="RT_RNaseH"/>
</dbReference>
<keyword evidence="10" id="KW-0862">Zinc</keyword>
<dbReference type="InterPro" id="IPR001584">
    <property type="entry name" value="Integrase_cat-core"/>
</dbReference>
<keyword evidence="3" id="KW-0808">Transferase</keyword>
<evidence type="ECO:0000256" key="2">
    <source>
        <dbReference type="ARBA" id="ARBA00022664"/>
    </source>
</evidence>
<dbReference type="InterPro" id="IPR012337">
    <property type="entry name" value="RNaseH-like_sf"/>
</dbReference>
<evidence type="ECO:0000256" key="5">
    <source>
        <dbReference type="ARBA" id="ARBA00022722"/>
    </source>
</evidence>
<evidence type="ECO:0000313" key="15">
    <source>
        <dbReference type="EMBL" id="KAJ3554430.1"/>
    </source>
</evidence>
<feature type="region of interest" description="Disordered" evidence="11">
    <location>
        <begin position="200"/>
        <end position="336"/>
    </location>
</feature>
<evidence type="ECO:0000313" key="16">
    <source>
        <dbReference type="Proteomes" id="UP001213000"/>
    </source>
</evidence>
<dbReference type="InterPro" id="IPR001878">
    <property type="entry name" value="Znf_CCHC"/>
</dbReference>
<dbReference type="Proteomes" id="UP001213000">
    <property type="component" value="Unassembled WGS sequence"/>
</dbReference>
<evidence type="ECO:0000259" key="12">
    <source>
        <dbReference type="PROSITE" id="PS50158"/>
    </source>
</evidence>
<dbReference type="GO" id="GO:0016787">
    <property type="term" value="F:hydrolase activity"/>
    <property type="evidence" value="ECO:0007669"/>
    <property type="project" value="UniProtKB-KW"/>
</dbReference>
<dbReference type="GO" id="GO:0015074">
    <property type="term" value="P:DNA integration"/>
    <property type="evidence" value="ECO:0007669"/>
    <property type="project" value="InterPro"/>
</dbReference>
<feature type="compositionally biased region" description="Basic and acidic residues" evidence="11">
    <location>
        <begin position="583"/>
        <end position="594"/>
    </location>
</feature>
<dbReference type="PANTHER" id="PTHR37984">
    <property type="entry name" value="PROTEIN CBG26694"/>
    <property type="match status" value="1"/>
</dbReference>
<dbReference type="GO" id="GO:0003964">
    <property type="term" value="F:RNA-directed DNA polymerase activity"/>
    <property type="evidence" value="ECO:0007669"/>
    <property type="project" value="UniProtKB-KW"/>
</dbReference>
<feature type="compositionally biased region" description="Gly residues" evidence="11">
    <location>
        <begin position="284"/>
        <end position="296"/>
    </location>
</feature>
<dbReference type="InterPro" id="IPR036397">
    <property type="entry name" value="RNaseH_sf"/>
</dbReference>
<dbReference type="InterPro" id="IPR021109">
    <property type="entry name" value="Peptidase_aspartic_dom_sf"/>
</dbReference>
<keyword evidence="2" id="KW-0507">mRNA processing</keyword>
<dbReference type="EMBL" id="JANIEX010001788">
    <property type="protein sequence ID" value="KAJ3554430.1"/>
    <property type="molecule type" value="Genomic_DNA"/>
</dbReference>
<dbReference type="SMART" id="SM00343">
    <property type="entry name" value="ZnF_C2HC"/>
    <property type="match status" value="1"/>
</dbReference>
<keyword evidence="8" id="KW-0694">RNA-binding</keyword>
<evidence type="ECO:0000256" key="6">
    <source>
        <dbReference type="ARBA" id="ARBA00022759"/>
    </source>
</evidence>
<keyword evidence="10" id="KW-0479">Metal-binding</keyword>
<dbReference type="InterPro" id="IPR036875">
    <property type="entry name" value="Znf_CCHC_sf"/>
</dbReference>
<dbReference type="SUPFAM" id="SSF50630">
    <property type="entry name" value="Acid proteases"/>
    <property type="match status" value="1"/>
</dbReference>
<dbReference type="Gene3D" id="3.30.420.10">
    <property type="entry name" value="Ribonuclease H-like superfamily/Ribonuclease H"/>
    <property type="match status" value="1"/>
</dbReference>
<dbReference type="Gene3D" id="2.40.70.10">
    <property type="entry name" value="Acid Proteases"/>
    <property type="match status" value="1"/>
</dbReference>
<name>A0AAD5VGC5_9AGAR</name>
<dbReference type="InterPro" id="IPR000477">
    <property type="entry name" value="RT_dom"/>
</dbReference>
<evidence type="ECO:0000256" key="10">
    <source>
        <dbReference type="PROSITE-ProRule" id="PRU00047"/>
    </source>
</evidence>
<feature type="region of interest" description="Disordered" evidence="11">
    <location>
        <begin position="520"/>
        <end position="594"/>
    </location>
</feature>
<feature type="compositionally biased region" description="Basic residues" evidence="11">
    <location>
        <begin position="327"/>
        <end position="336"/>
    </location>
</feature>
<gene>
    <name evidence="15" type="ORF">NP233_g12425</name>
</gene>
<dbReference type="CDD" id="cd00303">
    <property type="entry name" value="retropepsin_like"/>
    <property type="match status" value="1"/>
</dbReference>
<dbReference type="Gene3D" id="1.10.340.70">
    <property type="match status" value="1"/>
</dbReference>
<dbReference type="EC" id="2.7.7.49" evidence="1"/>
<evidence type="ECO:0000256" key="3">
    <source>
        <dbReference type="ARBA" id="ARBA00022679"/>
    </source>
</evidence>
<comment type="caution">
    <text evidence="15">The sequence shown here is derived from an EMBL/GenBank/DDBJ whole genome shotgun (WGS) entry which is preliminary data.</text>
</comment>
<feature type="compositionally biased region" description="Basic and acidic residues" evidence="11">
    <location>
        <begin position="202"/>
        <end position="211"/>
    </location>
</feature>
<evidence type="ECO:0000259" key="13">
    <source>
        <dbReference type="PROSITE" id="PS50878"/>
    </source>
</evidence>
<dbReference type="Gene3D" id="3.30.70.270">
    <property type="match status" value="2"/>
</dbReference>
<feature type="region of interest" description="Disordered" evidence="11">
    <location>
        <begin position="1"/>
        <end position="169"/>
    </location>
</feature>
<dbReference type="Gene3D" id="3.10.10.10">
    <property type="entry name" value="HIV Type 1 Reverse Transcriptase, subunit A, domain 1"/>
    <property type="match status" value="1"/>
</dbReference>
<evidence type="ECO:0000256" key="4">
    <source>
        <dbReference type="ARBA" id="ARBA00022695"/>
    </source>
</evidence>
<dbReference type="GO" id="GO:0003723">
    <property type="term" value="F:RNA binding"/>
    <property type="evidence" value="ECO:0007669"/>
    <property type="project" value="UniProtKB-KW"/>
</dbReference>
<keyword evidence="10" id="KW-0863">Zinc-finger</keyword>
<dbReference type="Pfam" id="PF17921">
    <property type="entry name" value="Integrase_H2C2"/>
    <property type="match status" value="1"/>
</dbReference>